<reference evidence="1 2" key="1">
    <citation type="submission" date="2013-02" db="EMBL/GenBank/DDBJ databases">
        <title>Draft Genome Sequence of Streptomyces aurantiacus, Which Produces Setomimycin.</title>
        <authorList>
            <person name="Gruening B.A."/>
            <person name="Praeg A."/>
            <person name="Erxleben A."/>
            <person name="Guenther S."/>
            <person name="Mueller M."/>
        </authorList>
    </citation>
    <scope>NUCLEOTIDE SEQUENCE [LARGE SCALE GENOMIC DNA]</scope>
    <source>
        <strain evidence="1 2">JA 4570</strain>
    </source>
</reference>
<dbReference type="Proteomes" id="UP000014629">
    <property type="component" value="Unassembled WGS sequence"/>
</dbReference>
<evidence type="ECO:0000313" key="2">
    <source>
        <dbReference type="Proteomes" id="UP000014629"/>
    </source>
</evidence>
<sequence length="280" mass="29526">MLAAGSLASVLTACGSEDRPVRLSGGTFTERLPADRARGERLAAEGMDLLRSADSLRVDVEMTADSTEDGPGGRHQEVALHLDRNSNCTGTFDAGPGQRGDLIMIAGGAAYIRFTDESLETIREMAQARGPAVAARVEERIALVKGKYLKVPAGDGSSGRPMMPGAQCDLDEMLGKLDDAGDDGFEGQIQARPATYRYGKHVIPLVEPKADGALETNAIYVAAEGKPYITAFSLEENGKRMTMRMSDYGKPVEAHAPPAAQTIDASELGGGPAGADLFEV</sequence>
<dbReference type="AlphaFoldDB" id="S3ZPX7"/>
<keyword evidence="2" id="KW-1185">Reference proteome</keyword>
<organism evidence="1 2">
    <name type="scientific">Streptomyces aurantiacus JA 4570</name>
    <dbReference type="NCBI Taxonomy" id="1286094"/>
    <lineage>
        <taxon>Bacteria</taxon>
        <taxon>Bacillati</taxon>
        <taxon>Actinomycetota</taxon>
        <taxon>Actinomycetes</taxon>
        <taxon>Kitasatosporales</taxon>
        <taxon>Streptomycetaceae</taxon>
        <taxon>Streptomyces</taxon>
        <taxon>Streptomyces aurantiacus group</taxon>
    </lineage>
</organism>
<dbReference type="RefSeq" id="WP_016639787.1">
    <property type="nucleotide sequence ID" value="NZ_AOPZ01000065.1"/>
</dbReference>
<comment type="caution">
    <text evidence="1">The sequence shown here is derived from an EMBL/GenBank/DDBJ whole genome shotgun (WGS) entry which is preliminary data.</text>
</comment>
<dbReference type="Gene3D" id="2.50.20.20">
    <property type="match status" value="1"/>
</dbReference>
<dbReference type="EMBL" id="AOPZ01000065">
    <property type="protein sequence ID" value="EPH45258.1"/>
    <property type="molecule type" value="Genomic_DNA"/>
</dbReference>
<name>S3ZPX7_9ACTN</name>
<evidence type="ECO:0000313" key="1">
    <source>
        <dbReference type="EMBL" id="EPH45258.1"/>
    </source>
</evidence>
<gene>
    <name evidence="1" type="ORF">STRAU_1657</name>
</gene>
<accession>S3ZPX7</accession>
<dbReference type="PATRIC" id="fig|1286094.4.peg.1633"/>
<dbReference type="OrthoDB" id="4131510at2"/>
<proteinExistence type="predicted"/>
<protein>
    <submittedName>
        <fullName evidence="1">Uncharacterized protein</fullName>
    </submittedName>
</protein>